<feature type="repeat" description="MBT" evidence="2">
    <location>
        <begin position="120"/>
        <end position="246"/>
    </location>
</feature>
<dbReference type="CDD" id="cd20097">
    <property type="entry name" value="MBT_dSfmbt-like_rpt1"/>
    <property type="match status" value="1"/>
</dbReference>
<dbReference type="AlphaFoldDB" id="A0A0D6LE63"/>
<dbReference type="InterPro" id="IPR004092">
    <property type="entry name" value="Mbt"/>
</dbReference>
<organism evidence="4 5">
    <name type="scientific">Ancylostoma ceylanicum</name>
    <dbReference type="NCBI Taxonomy" id="53326"/>
    <lineage>
        <taxon>Eukaryota</taxon>
        <taxon>Metazoa</taxon>
        <taxon>Ecdysozoa</taxon>
        <taxon>Nematoda</taxon>
        <taxon>Chromadorea</taxon>
        <taxon>Rhabditida</taxon>
        <taxon>Rhabditina</taxon>
        <taxon>Rhabditomorpha</taxon>
        <taxon>Strongyloidea</taxon>
        <taxon>Ancylostomatidae</taxon>
        <taxon>Ancylostomatinae</taxon>
        <taxon>Ancylostoma</taxon>
    </lineage>
</organism>
<dbReference type="GO" id="GO:0045892">
    <property type="term" value="P:negative regulation of DNA-templated transcription"/>
    <property type="evidence" value="ECO:0007669"/>
    <property type="project" value="TreeGrafter"/>
</dbReference>
<dbReference type="SMART" id="SM00561">
    <property type="entry name" value="MBT"/>
    <property type="match status" value="4"/>
</dbReference>
<dbReference type="PANTHER" id="PTHR12247">
    <property type="entry name" value="POLYCOMB GROUP PROTEIN"/>
    <property type="match status" value="1"/>
</dbReference>
<feature type="repeat" description="MBT" evidence="2">
    <location>
        <begin position="262"/>
        <end position="372"/>
    </location>
</feature>
<keyword evidence="1" id="KW-0677">Repeat</keyword>
<evidence type="ECO:0000256" key="1">
    <source>
        <dbReference type="ARBA" id="ARBA00022737"/>
    </source>
</evidence>
<dbReference type="Proteomes" id="UP000054495">
    <property type="component" value="Unassembled WGS sequence"/>
</dbReference>
<gene>
    <name evidence="4" type="ORF">ANCCEY_10553</name>
</gene>
<keyword evidence="5" id="KW-1185">Reference proteome</keyword>
<name>A0A0D6LE63_9BILA</name>
<dbReference type="SUPFAM" id="SSF63748">
    <property type="entry name" value="Tudor/PWWP/MBT"/>
    <property type="match status" value="4"/>
</dbReference>
<dbReference type="EMBL" id="KE125199">
    <property type="protein sequence ID" value="EPB70360.1"/>
    <property type="molecule type" value="Genomic_DNA"/>
</dbReference>
<dbReference type="Pfam" id="PF02820">
    <property type="entry name" value="MBT"/>
    <property type="match status" value="4"/>
</dbReference>
<dbReference type="Gene3D" id="2.30.30.140">
    <property type="match status" value="5"/>
</dbReference>
<reference evidence="4 5" key="1">
    <citation type="submission" date="2013-05" db="EMBL/GenBank/DDBJ databases">
        <title>Draft genome of the parasitic nematode Anyclostoma ceylanicum.</title>
        <authorList>
            <person name="Mitreva M."/>
        </authorList>
    </citation>
    <scope>NUCLEOTIDE SEQUENCE [LARGE SCALE GENOMIC DNA]</scope>
</reference>
<dbReference type="PROSITE" id="PS51079">
    <property type="entry name" value="MBT"/>
    <property type="match status" value="2"/>
</dbReference>
<dbReference type="GO" id="GO:0003682">
    <property type="term" value="F:chromatin binding"/>
    <property type="evidence" value="ECO:0007669"/>
    <property type="project" value="TreeGrafter"/>
</dbReference>
<evidence type="ECO:0000256" key="2">
    <source>
        <dbReference type="PROSITE-ProRule" id="PRU00459"/>
    </source>
</evidence>
<sequence length="483" mass="55812">MNKMDDKDKATEEAEWSKEAGDKGEFLDDGRMWPYVVPVDAFGEHIFGEYTDKLKEGVVVEYLMREYDDLMENNVKCMWLAKIVKIAGYRLLLRWVGADEEGDERFDFWVNIGSRILHSVGYGGTMQTSKLTYTYIPPKFIADRWTADGEDSVAKHIQSTMIPLQHVNDRVELLDYNNSTRVRPARVKKVVGRRICVHVRQDDFDGEVDEDDRQFGDDSEFWVDQSSFYLFHVGWACYNNYGLGSSKEYRRHAQKIADALANVWILTFFLQGEDPPYASCDVSPQKIRSWSVNKDAPLEWKKGQRFELMDPLAQMFNELRVATVLEVLKGGYLRVGMDGPDVESECIPLHCSSSFMFPVGYAQKYNIKLGGPNGRGIRGLIRKDVYKPFSFILDTEEFNWEDYLQQAGAEAAPESLFRPVPDKSYMDHFQYKQTYNCYCLLNVSIFVYSSSDIFPLGWCEMHGYKLEPPKAEEEQPAKKKKKK</sequence>
<evidence type="ECO:0000256" key="3">
    <source>
        <dbReference type="SAM" id="MobiDB-lite"/>
    </source>
</evidence>
<dbReference type="PANTHER" id="PTHR12247:SF131">
    <property type="entry name" value="LD05287P"/>
    <property type="match status" value="1"/>
</dbReference>
<dbReference type="InterPro" id="IPR050548">
    <property type="entry name" value="PcG_chromatin_remod_factors"/>
</dbReference>
<evidence type="ECO:0000313" key="4">
    <source>
        <dbReference type="EMBL" id="EPB70360.1"/>
    </source>
</evidence>
<proteinExistence type="predicted"/>
<accession>A0A0D6LE63</accession>
<dbReference type="GO" id="GO:0042393">
    <property type="term" value="F:histone binding"/>
    <property type="evidence" value="ECO:0007669"/>
    <property type="project" value="TreeGrafter"/>
</dbReference>
<protein>
    <submittedName>
        <fullName evidence="4">Mbt repeat protein</fullName>
    </submittedName>
</protein>
<evidence type="ECO:0000313" key="5">
    <source>
        <dbReference type="Proteomes" id="UP000054495"/>
    </source>
</evidence>
<dbReference type="GO" id="GO:0005634">
    <property type="term" value="C:nucleus"/>
    <property type="evidence" value="ECO:0007669"/>
    <property type="project" value="InterPro"/>
</dbReference>
<feature type="region of interest" description="Disordered" evidence="3">
    <location>
        <begin position="1"/>
        <end position="20"/>
    </location>
</feature>